<dbReference type="PANTHER" id="PTHR42802">
    <property type="entry name" value="MONOOXYGENASE"/>
    <property type="match status" value="1"/>
</dbReference>
<evidence type="ECO:0000256" key="4">
    <source>
        <dbReference type="ARBA" id="ARBA00012881"/>
    </source>
</evidence>
<comment type="cofactor">
    <cofactor evidence="1">
        <name>FAD</name>
        <dbReference type="ChEBI" id="CHEBI:57692"/>
    </cofactor>
</comment>
<dbReference type="Proteomes" id="UP001219355">
    <property type="component" value="Chromosome 2"/>
</dbReference>
<comment type="pathway">
    <text evidence="2">Siderophore biosynthesis.</text>
</comment>
<evidence type="ECO:0000256" key="8">
    <source>
        <dbReference type="ARBA" id="ARBA00022857"/>
    </source>
</evidence>
<keyword evidence="13" id="KW-0808">Transferase</keyword>
<dbReference type="Pfam" id="PF13434">
    <property type="entry name" value="Lys_Orn_oxgnase"/>
    <property type="match status" value="1"/>
</dbReference>
<dbReference type="PANTHER" id="PTHR42802:SF1">
    <property type="entry name" value="L-ORNITHINE N(5)-MONOOXYGENASE"/>
    <property type="match status" value="1"/>
</dbReference>
<evidence type="ECO:0000313" key="14">
    <source>
        <dbReference type="Proteomes" id="UP001219355"/>
    </source>
</evidence>
<keyword evidence="8" id="KW-0521">NADP</keyword>
<dbReference type="InterPro" id="IPR025700">
    <property type="entry name" value="Lys/Orn_oxygenase"/>
</dbReference>
<gene>
    <name evidence="13" type="primary">SID1</name>
    <name evidence="13" type="ORF">PRK78_004112</name>
</gene>
<name>A0AAF0DH92_9EURO</name>
<dbReference type="EC" id="1.14.13.196" evidence="4"/>
<evidence type="ECO:0000256" key="5">
    <source>
        <dbReference type="ARBA" id="ARBA00018612"/>
    </source>
</evidence>
<evidence type="ECO:0000256" key="10">
    <source>
        <dbReference type="ARBA" id="ARBA00030351"/>
    </source>
</evidence>
<dbReference type="InterPro" id="IPR036188">
    <property type="entry name" value="FAD/NAD-bd_sf"/>
</dbReference>
<reference evidence="13" key="1">
    <citation type="submission" date="2023-03" db="EMBL/GenBank/DDBJ databases">
        <title>Emydomyces testavorans Genome Sequence.</title>
        <authorList>
            <person name="Hoyer L."/>
        </authorList>
    </citation>
    <scope>NUCLEOTIDE SEQUENCE</scope>
    <source>
        <strain evidence="13">16-2883</strain>
    </source>
</reference>
<keyword evidence="9 13" id="KW-0560">Oxidoreductase</keyword>
<dbReference type="PRINTS" id="PR00368">
    <property type="entry name" value="FADPNR"/>
</dbReference>
<evidence type="ECO:0000256" key="11">
    <source>
        <dbReference type="ARBA" id="ARBA00047598"/>
    </source>
</evidence>
<dbReference type="EMBL" id="CP120628">
    <property type="protein sequence ID" value="WEW58644.1"/>
    <property type="molecule type" value="Genomic_DNA"/>
</dbReference>
<comment type="catalytic activity">
    <reaction evidence="11">
        <text>L-ornithine + NADPH + O2 = N(5)-hydroxy-L-ornithine + NADP(+) + H2O</text>
        <dbReference type="Rhea" id="RHEA:41508"/>
        <dbReference type="ChEBI" id="CHEBI:15377"/>
        <dbReference type="ChEBI" id="CHEBI:15379"/>
        <dbReference type="ChEBI" id="CHEBI:46911"/>
        <dbReference type="ChEBI" id="CHEBI:57783"/>
        <dbReference type="ChEBI" id="CHEBI:58349"/>
        <dbReference type="ChEBI" id="CHEBI:78275"/>
        <dbReference type="EC" id="1.14.13.196"/>
    </reaction>
</comment>
<keyword evidence="14" id="KW-1185">Reference proteome</keyword>
<protein>
    <recommendedName>
        <fullName evidence="5">L-ornithine N(5)-monooxygenase</fullName>
        <ecNumber evidence="4">1.14.13.196</ecNumber>
    </recommendedName>
    <alternativeName>
        <fullName evidence="10">L-ornithine N(5)-oxygenase</fullName>
    </alternativeName>
</protein>
<keyword evidence="13" id="KW-0418">Kinase</keyword>
<evidence type="ECO:0000313" key="13">
    <source>
        <dbReference type="EMBL" id="WEW58644.1"/>
    </source>
</evidence>
<evidence type="ECO:0000256" key="2">
    <source>
        <dbReference type="ARBA" id="ARBA00004924"/>
    </source>
</evidence>
<evidence type="ECO:0000256" key="3">
    <source>
        <dbReference type="ARBA" id="ARBA00007588"/>
    </source>
</evidence>
<dbReference type="GO" id="GO:0016491">
    <property type="term" value="F:oxidoreductase activity"/>
    <property type="evidence" value="ECO:0007669"/>
    <property type="project" value="UniProtKB-KW"/>
</dbReference>
<evidence type="ECO:0000256" key="6">
    <source>
        <dbReference type="ARBA" id="ARBA00022630"/>
    </source>
</evidence>
<sequence length="467" mass="52593">METTLKGDIVHRHLHGSGDMSTGSTNSEPYDIISIGFGAAALAIAIAIRDRGVQARVLFLERQPEFGWHTGMLIPGTKMQISFLKDLATLRDPRSHFTFLNYLHAKGRLVQFTNLATHTPFREEFNDYLRWCAAHFKDWVQYNQEVVSVTPVGLRSSGPIELFSVAVNDMRSGELRKLYAKHVVVATGGEAAIPQCIPQDCLDKTVIHSSRYLDTVSRLLRQETAAYRIAIVGGGQSAAEICEDLASRYPRSKVSLITRGASLRPSDDSPFVNEIFDPERVDCFYSLSSSQRQQQLQENKATNYSVVRLPLLESLYEKLYRQKLLNPDPSTWSLRLITNRELCGAKEVPSTTGRTQIELQFKNFQTGKTEACAERYDFVILATGYQRNPFTSILKPLESILAKTGLAGEQYRVDRSYRLCFLPGKVSRDAGIWLQGCCESTHGVSSPFEIFNPGFEIWLLTDRYLVK</sequence>
<evidence type="ECO:0000256" key="9">
    <source>
        <dbReference type="ARBA" id="ARBA00023002"/>
    </source>
</evidence>
<keyword evidence="6" id="KW-0285">Flavoprotein</keyword>
<comment type="similarity">
    <text evidence="3">Belongs to the lysine N(6)-hydroxylase/L-ornithine N(5)-oxygenase family.</text>
</comment>
<evidence type="ECO:0000256" key="12">
    <source>
        <dbReference type="ARBA" id="ARBA00049248"/>
    </source>
</evidence>
<comment type="catalytic activity">
    <reaction evidence="12">
        <text>L-ornithine + NADH + O2 = N(5)-hydroxy-L-ornithine + NAD(+) + H2O</text>
        <dbReference type="Rhea" id="RHEA:41512"/>
        <dbReference type="ChEBI" id="CHEBI:15377"/>
        <dbReference type="ChEBI" id="CHEBI:15379"/>
        <dbReference type="ChEBI" id="CHEBI:46911"/>
        <dbReference type="ChEBI" id="CHEBI:57540"/>
        <dbReference type="ChEBI" id="CHEBI:57945"/>
        <dbReference type="ChEBI" id="CHEBI:78275"/>
        <dbReference type="EC" id="1.14.13.196"/>
    </reaction>
</comment>
<accession>A0AAF0DH92</accession>
<dbReference type="GO" id="GO:0006879">
    <property type="term" value="P:intracellular iron ion homeostasis"/>
    <property type="evidence" value="ECO:0007669"/>
    <property type="project" value="TreeGrafter"/>
</dbReference>
<dbReference type="SUPFAM" id="SSF51905">
    <property type="entry name" value="FAD/NAD(P)-binding domain"/>
    <property type="match status" value="2"/>
</dbReference>
<keyword evidence="7" id="KW-0274">FAD</keyword>
<evidence type="ECO:0000256" key="7">
    <source>
        <dbReference type="ARBA" id="ARBA00022827"/>
    </source>
</evidence>
<dbReference type="GO" id="GO:0016301">
    <property type="term" value="F:kinase activity"/>
    <property type="evidence" value="ECO:0007669"/>
    <property type="project" value="UniProtKB-KW"/>
</dbReference>
<evidence type="ECO:0000256" key="1">
    <source>
        <dbReference type="ARBA" id="ARBA00001974"/>
    </source>
</evidence>
<proteinExistence type="inferred from homology"/>
<organism evidence="13 14">
    <name type="scientific">Emydomyces testavorans</name>
    <dbReference type="NCBI Taxonomy" id="2070801"/>
    <lineage>
        <taxon>Eukaryota</taxon>
        <taxon>Fungi</taxon>
        <taxon>Dikarya</taxon>
        <taxon>Ascomycota</taxon>
        <taxon>Pezizomycotina</taxon>
        <taxon>Eurotiomycetes</taxon>
        <taxon>Eurotiomycetidae</taxon>
        <taxon>Onygenales</taxon>
        <taxon>Nannizziopsiaceae</taxon>
        <taxon>Emydomyces</taxon>
    </lineage>
</organism>
<dbReference type="Gene3D" id="3.50.50.60">
    <property type="entry name" value="FAD/NAD(P)-binding domain"/>
    <property type="match status" value="1"/>
</dbReference>
<dbReference type="AlphaFoldDB" id="A0AAF0DH92"/>